<dbReference type="RefSeq" id="WP_096595825.1">
    <property type="nucleotide sequence ID" value="NZ_CP063367.1"/>
</dbReference>
<reference evidence="2" key="3">
    <citation type="journal article" date="2021" name="Front. Microbiol.">
        <title>Presence and Characterization of a Novel cfr-Carrying Tn558 Transposon Derivative in Staphylococcus delphini Isolated From Retail Food.</title>
        <authorList>
            <person name="Zhang F."/>
            <person name="Wu S."/>
            <person name="Huang J."/>
            <person name="Yang R."/>
            <person name="Zhang J."/>
            <person name="Lei T."/>
            <person name="Dai J."/>
            <person name="Ding Y."/>
            <person name="Xue L."/>
            <person name="Wang J."/>
            <person name="Chen M."/>
            <person name="Wu Q."/>
        </authorList>
    </citation>
    <scope>NUCLEOTIDE SEQUENCE</scope>
    <source>
        <strain evidence="2">2794-1</strain>
    </source>
</reference>
<proteinExistence type="predicted"/>
<dbReference type="AlphaFoldDB" id="A0AAP8B3Y4"/>
<dbReference type="InterPro" id="IPR050583">
    <property type="entry name" value="Mycobacterial_A85_antigen"/>
</dbReference>
<dbReference type="EMBL" id="MWUR01000005">
    <property type="protein sequence ID" value="PCF51345.1"/>
    <property type="molecule type" value="Genomic_DNA"/>
</dbReference>
<accession>A0AAP8B3Y4</accession>
<dbReference type="PANTHER" id="PTHR48098:SF3">
    <property type="entry name" value="IRON(III) ENTEROBACTIN ESTERASE"/>
    <property type="match status" value="1"/>
</dbReference>
<dbReference type="Gene3D" id="3.40.50.1820">
    <property type="entry name" value="alpha/beta hydrolase"/>
    <property type="match status" value="1"/>
</dbReference>
<organism evidence="1 4">
    <name type="scientific">Staphylococcus delphini</name>
    <dbReference type="NCBI Taxonomy" id="53344"/>
    <lineage>
        <taxon>Bacteria</taxon>
        <taxon>Bacillati</taxon>
        <taxon>Bacillota</taxon>
        <taxon>Bacilli</taxon>
        <taxon>Bacillales</taxon>
        <taxon>Staphylococcaceae</taxon>
        <taxon>Staphylococcus</taxon>
        <taxon>Staphylococcus intermedius group</taxon>
    </lineage>
</organism>
<keyword evidence="5" id="KW-1185">Reference proteome</keyword>
<dbReference type="Proteomes" id="UP000675994">
    <property type="component" value="Chromosome"/>
</dbReference>
<gene>
    <name evidence="1" type="ORF">B5C07_04730</name>
    <name evidence="3" type="ORF">CDL68_11240</name>
    <name evidence="2" type="ORF">IPU22_09745</name>
</gene>
<name>A0AAP8B3Y4_9STAP</name>
<evidence type="ECO:0000313" key="1">
    <source>
        <dbReference type="EMBL" id="PCF51345.1"/>
    </source>
</evidence>
<dbReference type="Proteomes" id="UP000266198">
    <property type="component" value="Unassembled WGS sequence"/>
</dbReference>
<dbReference type="Proteomes" id="UP000217473">
    <property type="component" value="Unassembled WGS sequence"/>
</dbReference>
<evidence type="ECO:0000313" key="4">
    <source>
        <dbReference type="Proteomes" id="UP000217473"/>
    </source>
</evidence>
<dbReference type="Pfam" id="PF00756">
    <property type="entry name" value="Esterase"/>
    <property type="match status" value="1"/>
</dbReference>
<protein>
    <submittedName>
        <fullName evidence="1">Acetylesterase</fullName>
    </submittedName>
    <submittedName>
        <fullName evidence="2">Esterase family protein</fullName>
    </submittedName>
</protein>
<dbReference type="InterPro" id="IPR029058">
    <property type="entry name" value="AB_hydrolase_fold"/>
</dbReference>
<sequence length="246" mass="28580">MTTFNPGEVTVTHLQSDYLEREITLSVYLPKDYSDLYKSKVIFCFDGRDFLSYGQLHRVYEKLRKNGEVERAIIVGLHYQDVKMRRMEFHPEGEKAAQTVQAVANEIFPWIDRNFATYKVGHARILLGDSLAGSIALLTALSYPRVMSQVGLLSPHYDDIVKMIFERCQFKSELNIWHAVGEEEIDFKLPTSGERADFLTPNRTLKDLFESKQMTFYYEELQGGHNWKTWQKALPKMLTYFLGNSL</sequence>
<dbReference type="SUPFAM" id="SSF53474">
    <property type="entry name" value="alpha/beta-Hydrolases"/>
    <property type="match status" value="1"/>
</dbReference>
<evidence type="ECO:0000313" key="3">
    <source>
        <dbReference type="EMBL" id="RIZ50493.1"/>
    </source>
</evidence>
<evidence type="ECO:0000313" key="2">
    <source>
        <dbReference type="EMBL" id="QUM68846.1"/>
    </source>
</evidence>
<reference evidence="1 4" key="1">
    <citation type="journal article" date="2017" name="PLoS ONE">
        <title>Development of a real-time PCR for detection of Staphylococcus pseudintermedius using a novel automated comparison of whole-genome sequences.</title>
        <authorList>
            <person name="Verstappen K.M."/>
            <person name="Huijbregts L."/>
            <person name="Spaninks M."/>
            <person name="Wagenaar J.A."/>
            <person name="Fluit A.C."/>
            <person name="Duim B."/>
        </authorList>
    </citation>
    <scope>NUCLEOTIDE SEQUENCE [LARGE SCALE GENOMIC DNA]</scope>
    <source>
        <strain evidence="1 4">15S02591-1</strain>
    </source>
</reference>
<dbReference type="EMBL" id="NIPK01000029">
    <property type="protein sequence ID" value="RIZ50493.1"/>
    <property type="molecule type" value="Genomic_DNA"/>
</dbReference>
<dbReference type="PANTHER" id="PTHR48098">
    <property type="entry name" value="ENTEROCHELIN ESTERASE-RELATED"/>
    <property type="match status" value="1"/>
</dbReference>
<reference evidence="3 5" key="2">
    <citation type="submission" date="2017-06" db="EMBL/GenBank/DDBJ databases">
        <title>Identification of a new gene, sdsY, involved in staphylococcal internalization in non-professional phagocytic cells (NPPCs).</title>
        <authorList>
            <person name="Maali Y."/>
            <person name="Martins-Simoes P."/>
            <person name="Trouillet-Assant S."/>
            <person name="Laurent F."/>
            <person name="Diot A."/>
            <person name="Verhoeven P."/>
            <person name="Bouvard D."/>
            <person name="Vandenesch F."/>
            <person name="Bes M."/>
        </authorList>
    </citation>
    <scope>NUCLEOTIDE SEQUENCE [LARGE SCALE GENOMIC DNA]</scope>
    <source>
        <strain evidence="3 5">Heidy</strain>
    </source>
</reference>
<evidence type="ECO:0000313" key="5">
    <source>
        <dbReference type="Proteomes" id="UP000266198"/>
    </source>
</evidence>
<dbReference type="InterPro" id="IPR000801">
    <property type="entry name" value="Esterase-like"/>
</dbReference>
<dbReference type="EMBL" id="CP063367">
    <property type="protein sequence ID" value="QUM68846.1"/>
    <property type="molecule type" value="Genomic_DNA"/>
</dbReference>